<dbReference type="GO" id="GO:0016020">
    <property type="term" value="C:membrane"/>
    <property type="evidence" value="ECO:0007669"/>
    <property type="project" value="UniProtKB-SubCell"/>
</dbReference>
<dbReference type="Pfam" id="PF13813">
    <property type="entry name" value="MBOAT_2"/>
    <property type="match status" value="2"/>
</dbReference>
<feature type="domain" description="Wax synthase" evidence="9">
    <location>
        <begin position="410"/>
        <end position="487"/>
    </location>
</feature>
<feature type="transmembrane region" description="Helical" evidence="8">
    <location>
        <begin position="84"/>
        <end position="105"/>
    </location>
</feature>
<feature type="transmembrane region" description="Helical" evidence="8">
    <location>
        <begin position="148"/>
        <end position="169"/>
    </location>
</feature>
<comment type="similarity">
    <text evidence="3">Belongs to the wax synthase family.</text>
</comment>
<dbReference type="PANTHER" id="PTHR31595:SF57">
    <property type="entry name" value="OS04G0481900 PROTEIN"/>
    <property type="match status" value="1"/>
</dbReference>
<dbReference type="GO" id="GO:0008374">
    <property type="term" value="F:O-acyltransferase activity"/>
    <property type="evidence" value="ECO:0007669"/>
    <property type="project" value="InterPro"/>
</dbReference>
<evidence type="ECO:0000256" key="4">
    <source>
        <dbReference type="ARBA" id="ARBA00022679"/>
    </source>
</evidence>
<keyword evidence="7 8" id="KW-0472">Membrane</keyword>
<comment type="caution">
    <text evidence="10">The sequence shown here is derived from an EMBL/GenBank/DDBJ whole genome shotgun (WGS) entry which is preliminary data.</text>
</comment>
<evidence type="ECO:0000256" key="6">
    <source>
        <dbReference type="ARBA" id="ARBA00022989"/>
    </source>
</evidence>
<dbReference type="HOGENOM" id="CLU_514013_0_0_1"/>
<reference evidence="10" key="1">
    <citation type="submission" date="2014-01" db="EMBL/GenBank/DDBJ databases">
        <title>The genome of the white-rot fungus Pycnoporus cinnabarinus: a basidiomycete model with a versatile arsenal for lignocellulosic biomass breakdown.</title>
        <authorList>
            <person name="Levasseur A."/>
            <person name="Lomascolo A."/>
            <person name="Ruiz-Duenas F.J."/>
            <person name="Uzan E."/>
            <person name="Piumi F."/>
            <person name="Kues U."/>
            <person name="Ram A.F.J."/>
            <person name="Murat C."/>
            <person name="Haon M."/>
            <person name="Benoit I."/>
            <person name="Arfi Y."/>
            <person name="Chevret D."/>
            <person name="Drula E."/>
            <person name="Kwon M.J."/>
            <person name="Gouret P."/>
            <person name="Lesage-Meessen L."/>
            <person name="Lombard V."/>
            <person name="Mariette J."/>
            <person name="Noirot C."/>
            <person name="Park J."/>
            <person name="Patyshakuliyeva A."/>
            <person name="Wieneger R.A.B."/>
            <person name="Wosten H.A.B."/>
            <person name="Martin F."/>
            <person name="Coutinho P.M."/>
            <person name="de Vries R."/>
            <person name="Martinez A.T."/>
            <person name="Klopp C."/>
            <person name="Pontarotti P."/>
            <person name="Henrissat B."/>
            <person name="Record E."/>
        </authorList>
    </citation>
    <scope>NUCLEOTIDE SEQUENCE [LARGE SCALE GENOMIC DNA]</scope>
    <source>
        <strain evidence="10">BRFM137</strain>
    </source>
</reference>
<feature type="transmembrane region" description="Helical" evidence="8">
    <location>
        <begin position="508"/>
        <end position="527"/>
    </location>
</feature>
<dbReference type="STRING" id="5643.A0A060S927"/>
<accession>A0A060S927</accession>
<feature type="transmembrane region" description="Helical" evidence="8">
    <location>
        <begin position="181"/>
        <end position="198"/>
    </location>
</feature>
<evidence type="ECO:0000256" key="3">
    <source>
        <dbReference type="ARBA" id="ARBA00007282"/>
    </source>
</evidence>
<organism evidence="10 11">
    <name type="scientific">Pycnoporus cinnabarinus</name>
    <name type="common">Cinnabar-red polypore</name>
    <name type="synonym">Trametes cinnabarina</name>
    <dbReference type="NCBI Taxonomy" id="5643"/>
    <lineage>
        <taxon>Eukaryota</taxon>
        <taxon>Fungi</taxon>
        <taxon>Dikarya</taxon>
        <taxon>Basidiomycota</taxon>
        <taxon>Agaricomycotina</taxon>
        <taxon>Agaricomycetes</taxon>
        <taxon>Polyporales</taxon>
        <taxon>Polyporaceae</taxon>
        <taxon>Trametes</taxon>
    </lineage>
</organism>
<evidence type="ECO:0000256" key="7">
    <source>
        <dbReference type="ARBA" id="ARBA00023136"/>
    </source>
</evidence>
<sequence>MRGVGWDFGTYVPIPRSNRPAERQAYIRATIKDIVRNVLLVDVLDTAVKQVPGITATGGSIFLQELPPLQRYALSTILHISHGLMVYAGVCNVYDITSLIGVVLFHQSPSLWPPICGSLLEARSLHGFWAKAWHQSFRYTFLTLGGFFGRWFAGSIGMVFGCFLASGLFHEFGLIAAGKELDMRVVVFFLLQAVGILLEKAFSALTGRKVGGWPGFLWTAVFILGFGQICTFDLTGLAALAGCAKSIHFAVVPEGTLKLGEEDLWDSQEQANKSPAESIKQRGRFPSWLSDAIEVGITARGLGWKFGRGVHVPKARRSSERSAYLKRTASSVIRTLLLVDLFDSFLETLPGMTVQSGTIFFPDLPPITRYLVSTLLHLCTGITVIYGLEMWYDIASLIGVGLFHQSPALWPPMHDIPARMTSLHEFWSKGWHQILRDTFLVIGGYPGRWIAGDVGMLFGTFIASGLFHEVGLYLGGAPFDARVLFFFVSQAFGILAEKLFKSVTGRSVGGWGGMLWAAIFVVGIGQMCSE</sequence>
<evidence type="ECO:0000313" key="11">
    <source>
        <dbReference type="Proteomes" id="UP000029665"/>
    </source>
</evidence>
<protein>
    <recommendedName>
        <fullName evidence="9">Wax synthase domain-containing protein</fullName>
    </recommendedName>
</protein>
<dbReference type="InterPro" id="IPR032805">
    <property type="entry name" value="Wax_synthase_dom"/>
</dbReference>
<dbReference type="InterPro" id="IPR044851">
    <property type="entry name" value="Wax_synthase"/>
</dbReference>
<evidence type="ECO:0000259" key="9">
    <source>
        <dbReference type="Pfam" id="PF13813"/>
    </source>
</evidence>
<keyword evidence="5 8" id="KW-0812">Transmembrane</keyword>
<dbReference type="OrthoDB" id="1077582at2759"/>
<evidence type="ECO:0000256" key="8">
    <source>
        <dbReference type="SAM" id="Phobius"/>
    </source>
</evidence>
<dbReference type="EMBL" id="CCBP010000092">
    <property type="protein sequence ID" value="CDO70746.1"/>
    <property type="molecule type" value="Genomic_DNA"/>
</dbReference>
<feature type="transmembrane region" description="Helical" evidence="8">
    <location>
        <begin position="449"/>
        <end position="467"/>
    </location>
</feature>
<gene>
    <name evidence="10" type="ORF">BN946_scf184798.g61</name>
</gene>
<keyword evidence="6 8" id="KW-1133">Transmembrane helix</keyword>
<name>A0A060S927_PYCCI</name>
<proteinExistence type="inferred from homology"/>
<keyword evidence="11" id="KW-1185">Reference proteome</keyword>
<comment type="pathway">
    <text evidence="2">Secondary metabolite biosynthesis.</text>
</comment>
<evidence type="ECO:0000313" key="10">
    <source>
        <dbReference type="EMBL" id="CDO70746.1"/>
    </source>
</evidence>
<feature type="transmembrane region" description="Helical" evidence="8">
    <location>
        <begin position="218"/>
        <end position="240"/>
    </location>
</feature>
<dbReference type="PANTHER" id="PTHR31595">
    <property type="entry name" value="LONG-CHAIN-ALCOHOL O-FATTY-ACYLTRANSFERASE 3-RELATED"/>
    <property type="match status" value="1"/>
</dbReference>
<feature type="domain" description="Wax synthase" evidence="9">
    <location>
        <begin position="112"/>
        <end position="190"/>
    </location>
</feature>
<dbReference type="Proteomes" id="UP000029665">
    <property type="component" value="Unassembled WGS sequence"/>
</dbReference>
<evidence type="ECO:0000256" key="1">
    <source>
        <dbReference type="ARBA" id="ARBA00004141"/>
    </source>
</evidence>
<evidence type="ECO:0000256" key="2">
    <source>
        <dbReference type="ARBA" id="ARBA00005179"/>
    </source>
</evidence>
<keyword evidence="4" id="KW-0808">Transferase</keyword>
<dbReference type="GO" id="GO:0006629">
    <property type="term" value="P:lipid metabolic process"/>
    <property type="evidence" value="ECO:0007669"/>
    <property type="project" value="InterPro"/>
</dbReference>
<evidence type="ECO:0000256" key="5">
    <source>
        <dbReference type="ARBA" id="ARBA00022692"/>
    </source>
</evidence>
<comment type="subcellular location">
    <subcellularLocation>
        <location evidence="1">Membrane</location>
        <topology evidence="1">Multi-pass membrane protein</topology>
    </subcellularLocation>
</comment>
<dbReference type="AlphaFoldDB" id="A0A060S927"/>